<dbReference type="Pfam" id="PF07715">
    <property type="entry name" value="Plug"/>
    <property type="match status" value="1"/>
</dbReference>
<dbReference type="Gene3D" id="2.40.170.20">
    <property type="entry name" value="TonB-dependent receptor, beta-barrel domain"/>
    <property type="match status" value="1"/>
</dbReference>
<dbReference type="GO" id="GO:0009279">
    <property type="term" value="C:cell outer membrane"/>
    <property type="evidence" value="ECO:0007669"/>
    <property type="project" value="UniProtKB-SubCell"/>
</dbReference>
<keyword evidence="8 14" id="KW-0675">Receptor</keyword>
<protein>
    <submittedName>
        <fullName evidence="14">Outer membrane receptor proteins, mostly Fe transport</fullName>
    </submittedName>
</protein>
<keyword evidence="7 10" id="KW-0472">Membrane</keyword>
<keyword evidence="9" id="KW-0998">Cell outer membrane</keyword>
<evidence type="ECO:0000256" key="1">
    <source>
        <dbReference type="ARBA" id="ARBA00004571"/>
    </source>
</evidence>
<evidence type="ECO:0000256" key="5">
    <source>
        <dbReference type="ARBA" id="ARBA00022729"/>
    </source>
</evidence>
<evidence type="ECO:0000256" key="8">
    <source>
        <dbReference type="ARBA" id="ARBA00023170"/>
    </source>
</evidence>
<dbReference type="SUPFAM" id="SSF56935">
    <property type="entry name" value="Porins"/>
    <property type="match status" value="1"/>
</dbReference>
<evidence type="ECO:0000256" key="6">
    <source>
        <dbReference type="ARBA" id="ARBA00023077"/>
    </source>
</evidence>
<evidence type="ECO:0000256" key="7">
    <source>
        <dbReference type="ARBA" id="ARBA00023136"/>
    </source>
</evidence>
<evidence type="ECO:0000259" key="12">
    <source>
        <dbReference type="Pfam" id="PF00593"/>
    </source>
</evidence>
<sequence>MTKRATRQAYGSLVFGSALASAILPAAASDATVNASASVTIDVDHQAFDADFFEQYTPQTALDMINRLPGFVFDAGSSARGFGGTAGNVLIDGTRPTSKSGGLSEALSRIPASQVSHIEIQRGAIGAGEAAGQSMIANVVRLKDVSTGTWTVGLRKFDKSQIMPSVSGTFSTQLMGWDTSLKLVTFFKDESRQAVISRRDAGGALTKRQTENRAERNRDGTFSFDAGRDAFGGRLQLNGRLGFDSWYGDTERLGRGAGLATAPVTDRFFDDHNWEEYSGEFGADWSRTYDSGWKWRLIGLTTIEDWTAVDEISFETPLGTPSSFSTFTAKEKTTETIFRTTLGKNGLSRFKPEFGIEGAFNTLDGSLEISQRDSSSMETFYRAPSPVRVEEKRAEAFVNMVWQASDKVTLDGGLKAEISRISTSGHAEQAQTFKFLKPSLGATFNISDNLQFDVKMERLVGQLDFGDFAASADATDDRVFAGNPNLRPDRTDRLEGTVNYQFSDRGALSLTLFHEWKDDVLERIVLPSGAQARANVGSARRWGLDAQASIPLDQLLKGGLLEVELYAKESSFLDPLTNQTRRLHDFKPLEYFIDFRHDILNSEWSWGVEYESNFNWHGYFVEEFEDFEGSDRWDLFIETTQFFGVKMKLTSFYTFSVQRDRIRYLYAPTRGDTFIGTEISERERDTGFLFEISGQF</sequence>
<keyword evidence="15" id="KW-1185">Reference proteome</keyword>
<evidence type="ECO:0000313" key="14">
    <source>
        <dbReference type="EMBL" id="SDD87951.1"/>
    </source>
</evidence>
<dbReference type="RefSeq" id="WP_068302398.1">
    <property type="nucleotide sequence ID" value="NZ_FNAK01000003.1"/>
</dbReference>
<feature type="signal peptide" evidence="11">
    <location>
        <begin position="1"/>
        <end position="28"/>
    </location>
</feature>
<dbReference type="InterPro" id="IPR039426">
    <property type="entry name" value="TonB-dep_rcpt-like"/>
</dbReference>
<gene>
    <name evidence="14" type="ORF">SAMN04488071_1566</name>
</gene>
<dbReference type="PANTHER" id="PTHR30069">
    <property type="entry name" value="TONB-DEPENDENT OUTER MEMBRANE RECEPTOR"/>
    <property type="match status" value="1"/>
</dbReference>
<comment type="subcellular location">
    <subcellularLocation>
        <location evidence="1">Cell outer membrane</location>
        <topology evidence="1">Multi-pass membrane protein</topology>
    </subcellularLocation>
</comment>
<dbReference type="PANTHER" id="PTHR30069:SF29">
    <property type="entry name" value="HEMOGLOBIN AND HEMOGLOBIN-HAPTOGLOBIN-BINDING PROTEIN 1-RELATED"/>
    <property type="match status" value="1"/>
</dbReference>
<dbReference type="Gene3D" id="2.170.130.10">
    <property type="entry name" value="TonB-dependent receptor, plug domain"/>
    <property type="match status" value="1"/>
</dbReference>
<keyword evidence="3" id="KW-1134">Transmembrane beta strand</keyword>
<evidence type="ECO:0000256" key="9">
    <source>
        <dbReference type="ARBA" id="ARBA00023237"/>
    </source>
</evidence>
<evidence type="ECO:0000259" key="13">
    <source>
        <dbReference type="Pfam" id="PF07715"/>
    </source>
</evidence>
<evidence type="ECO:0000256" key="10">
    <source>
        <dbReference type="RuleBase" id="RU003357"/>
    </source>
</evidence>
<keyword evidence="5 11" id="KW-0732">Signal</keyword>
<dbReference type="InterPro" id="IPR036942">
    <property type="entry name" value="Beta-barrel_TonB_sf"/>
</dbReference>
<evidence type="ECO:0000256" key="11">
    <source>
        <dbReference type="SAM" id="SignalP"/>
    </source>
</evidence>
<evidence type="ECO:0000256" key="3">
    <source>
        <dbReference type="ARBA" id="ARBA00022452"/>
    </source>
</evidence>
<evidence type="ECO:0000256" key="2">
    <source>
        <dbReference type="ARBA" id="ARBA00022448"/>
    </source>
</evidence>
<dbReference type="InterPro" id="IPR000531">
    <property type="entry name" value="Beta-barrel_TonB"/>
</dbReference>
<dbReference type="Pfam" id="PF00593">
    <property type="entry name" value="TonB_dep_Rec_b-barrel"/>
    <property type="match status" value="1"/>
</dbReference>
<evidence type="ECO:0000313" key="15">
    <source>
        <dbReference type="Proteomes" id="UP000183685"/>
    </source>
</evidence>
<keyword evidence="4" id="KW-0812">Transmembrane</keyword>
<proteinExistence type="inferred from homology"/>
<reference evidence="14 15" key="1">
    <citation type="submission" date="2016-10" db="EMBL/GenBank/DDBJ databases">
        <authorList>
            <person name="de Groot N.N."/>
        </authorList>
    </citation>
    <scope>NUCLEOTIDE SEQUENCE [LARGE SCALE GENOMIC DNA]</scope>
    <source>
        <strain evidence="14 15">CGMCC 1.9109</strain>
    </source>
</reference>
<comment type="similarity">
    <text evidence="10">Belongs to the TonB-dependent receptor family.</text>
</comment>
<dbReference type="STRING" id="637679.GCA_001550055_01246"/>
<organism evidence="14 15">
    <name type="scientific">Kordiimonas lacus</name>
    <dbReference type="NCBI Taxonomy" id="637679"/>
    <lineage>
        <taxon>Bacteria</taxon>
        <taxon>Pseudomonadati</taxon>
        <taxon>Pseudomonadota</taxon>
        <taxon>Alphaproteobacteria</taxon>
        <taxon>Kordiimonadales</taxon>
        <taxon>Kordiimonadaceae</taxon>
        <taxon>Kordiimonas</taxon>
    </lineage>
</organism>
<dbReference type="InterPro" id="IPR037066">
    <property type="entry name" value="Plug_dom_sf"/>
</dbReference>
<dbReference type="AlphaFoldDB" id="A0A1G6YCF8"/>
<dbReference type="InterPro" id="IPR012910">
    <property type="entry name" value="Plug_dom"/>
</dbReference>
<keyword evidence="6 10" id="KW-0798">TonB box</keyword>
<dbReference type="GO" id="GO:0015344">
    <property type="term" value="F:siderophore uptake transmembrane transporter activity"/>
    <property type="evidence" value="ECO:0007669"/>
    <property type="project" value="TreeGrafter"/>
</dbReference>
<dbReference type="OrthoDB" id="7622322at2"/>
<name>A0A1G6YCF8_9PROT</name>
<feature type="chain" id="PRO_5010252431" evidence="11">
    <location>
        <begin position="29"/>
        <end position="696"/>
    </location>
</feature>
<dbReference type="GO" id="GO:0044718">
    <property type="term" value="P:siderophore transmembrane transport"/>
    <property type="evidence" value="ECO:0007669"/>
    <property type="project" value="TreeGrafter"/>
</dbReference>
<feature type="domain" description="TonB-dependent receptor-like beta-barrel" evidence="12">
    <location>
        <begin position="238"/>
        <end position="610"/>
    </location>
</feature>
<evidence type="ECO:0000256" key="4">
    <source>
        <dbReference type="ARBA" id="ARBA00022692"/>
    </source>
</evidence>
<accession>A0A1G6YCF8</accession>
<keyword evidence="2" id="KW-0813">Transport</keyword>
<dbReference type="Proteomes" id="UP000183685">
    <property type="component" value="Unassembled WGS sequence"/>
</dbReference>
<dbReference type="EMBL" id="FNAK01000003">
    <property type="protein sequence ID" value="SDD87951.1"/>
    <property type="molecule type" value="Genomic_DNA"/>
</dbReference>
<feature type="domain" description="TonB-dependent receptor plug" evidence="13">
    <location>
        <begin position="46"/>
        <end position="127"/>
    </location>
</feature>